<evidence type="ECO:0000313" key="1">
    <source>
        <dbReference type="EMBL" id="OAY74818.1"/>
    </source>
</evidence>
<comment type="caution">
    <text evidence="1">The sequence shown here is derived from an EMBL/GenBank/DDBJ whole genome shotgun (WGS) entry which is preliminary data.</text>
</comment>
<accession>A0A199VCS5</accession>
<reference evidence="1 2" key="1">
    <citation type="journal article" date="2016" name="DNA Res.">
        <title>The draft genome of MD-2 pineapple using hybrid error correction of long reads.</title>
        <authorList>
            <person name="Redwan R.M."/>
            <person name="Saidin A."/>
            <person name="Kumar S.V."/>
        </authorList>
    </citation>
    <scope>NUCLEOTIDE SEQUENCE [LARGE SCALE GENOMIC DNA]</scope>
    <source>
        <strain evidence="2">cv. MD2</strain>
        <tissue evidence="1">Leaf</tissue>
    </source>
</reference>
<dbReference type="AlphaFoldDB" id="A0A199VCS5"/>
<dbReference type="PANTHER" id="PTHR33116:SF78">
    <property type="entry name" value="OS12G0587133 PROTEIN"/>
    <property type="match status" value="1"/>
</dbReference>
<dbReference type="Proteomes" id="UP000092600">
    <property type="component" value="Unassembled WGS sequence"/>
</dbReference>
<protein>
    <submittedName>
        <fullName evidence="1">Uncharacterized protein</fullName>
    </submittedName>
</protein>
<sequence>MIGRGTQGAANIFSVRSKCMRNLKFLWHLFEWASGMKINREKSELYYLGQKAGKGVRLANILECRTGAFPTNYLGLPLSPRTPSKEAWRGIIQKFHHKIGGWQAKLLFRGGRLILVNAVLTNIPLFS</sequence>
<evidence type="ECO:0000313" key="2">
    <source>
        <dbReference type="Proteomes" id="UP000092600"/>
    </source>
</evidence>
<gene>
    <name evidence="1" type="ORF">ACMD2_16223</name>
</gene>
<name>A0A199VCS5_ANACO</name>
<dbReference type="STRING" id="4615.A0A199VCS5"/>
<organism evidence="1 2">
    <name type="scientific">Ananas comosus</name>
    <name type="common">Pineapple</name>
    <name type="synonym">Ananas ananas</name>
    <dbReference type="NCBI Taxonomy" id="4615"/>
    <lineage>
        <taxon>Eukaryota</taxon>
        <taxon>Viridiplantae</taxon>
        <taxon>Streptophyta</taxon>
        <taxon>Embryophyta</taxon>
        <taxon>Tracheophyta</taxon>
        <taxon>Spermatophyta</taxon>
        <taxon>Magnoliopsida</taxon>
        <taxon>Liliopsida</taxon>
        <taxon>Poales</taxon>
        <taxon>Bromeliaceae</taxon>
        <taxon>Bromelioideae</taxon>
        <taxon>Ananas</taxon>
    </lineage>
</organism>
<dbReference type="EMBL" id="LSRQ01002274">
    <property type="protein sequence ID" value="OAY74818.1"/>
    <property type="molecule type" value="Genomic_DNA"/>
</dbReference>
<dbReference type="PANTHER" id="PTHR33116">
    <property type="entry name" value="REVERSE TRANSCRIPTASE ZINC-BINDING DOMAIN-CONTAINING PROTEIN-RELATED-RELATED"/>
    <property type="match status" value="1"/>
</dbReference>
<proteinExistence type="predicted"/>